<dbReference type="Pfam" id="PF10263">
    <property type="entry name" value="SprT-like"/>
    <property type="match status" value="1"/>
</dbReference>
<dbReference type="AlphaFoldDB" id="A0A3B0XJV7"/>
<dbReference type="SMART" id="SM00731">
    <property type="entry name" value="SprT"/>
    <property type="match status" value="1"/>
</dbReference>
<dbReference type="PANTHER" id="PTHR38773:SF1">
    <property type="entry name" value="PROTEIN SPRT"/>
    <property type="match status" value="1"/>
</dbReference>
<dbReference type="GO" id="GO:0006950">
    <property type="term" value="P:response to stress"/>
    <property type="evidence" value="ECO:0007669"/>
    <property type="project" value="UniProtKB-ARBA"/>
</dbReference>
<dbReference type="PANTHER" id="PTHR38773">
    <property type="entry name" value="PROTEIN SPRT"/>
    <property type="match status" value="1"/>
</dbReference>
<proteinExistence type="predicted"/>
<dbReference type="EMBL" id="UOFH01000253">
    <property type="protein sequence ID" value="VAW63602.1"/>
    <property type="molecule type" value="Genomic_DNA"/>
</dbReference>
<evidence type="ECO:0000313" key="2">
    <source>
        <dbReference type="EMBL" id="VAW63602.1"/>
    </source>
</evidence>
<feature type="domain" description="SprT-like" evidence="1">
    <location>
        <begin position="16"/>
        <end position="171"/>
    </location>
</feature>
<name>A0A3B0XJV7_9ZZZZ</name>
<evidence type="ECO:0000259" key="1">
    <source>
        <dbReference type="SMART" id="SM00731"/>
    </source>
</evidence>
<protein>
    <recommendedName>
        <fullName evidence="1">SprT-like domain-containing protein</fullName>
    </recommendedName>
</protein>
<organism evidence="2">
    <name type="scientific">hydrothermal vent metagenome</name>
    <dbReference type="NCBI Taxonomy" id="652676"/>
    <lineage>
        <taxon>unclassified sequences</taxon>
        <taxon>metagenomes</taxon>
        <taxon>ecological metagenomes</taxon>
    </lineage>
</organism>
<sequence>MNSFSLSELQQQQVTDKTDYFIRLANNKLQLNLPSILIKFNLKGRASGMFVVQQNQLCIRYNEIVFSKYFDDNALNTVAHEVAHYVVYSKWGVKKVKPHGKEWKQVMNLFNVEPQVTSNYDVSELPLHRQTQHEYICDCMSHQLSATRHNKVQKKKAVYKCRKCLQLLRWKFAVC</sequence>
<dbReference type="InterPro" id="IPR006640">
    <property type="entry name" value="SprT-like_domain"/>
</dbReference>
<accession>A0A3B0XJV7</accession>
<gene>
    <name evidence="2" type="ORF">MNBD_GAMMA08-109</name>
</gene>
<reference evidence="2" key="1">
    <citation type="submission" date="2018-06" db="EMBL/GenBank/DDBJ databases">
        <authorList>
            <person name="Zhirakovskaya E."/>
        </authorList>
    </citation>
    <scope>NUCLEOTIDE SEQUENCE</scope>
</reference>